<feature type="transmembrane region" description="Helical" evidence="1">
    <location>
        <begin position="15"/>
        <end position="35"/>
    </location>
</feature>
<keyword evidence="1" id="KW-0472">Membrane</keyword>
<reference evidence="2" key="1">
    <citation type="submission" date="2020-01" db="EMBL/GenBank/DDBJ databases">
        <authorList>
            <person name="Chen W.-M."/>
        </authorList>
    </citation>
    <scope>NUCLEOTIDE SEQUENCE</scope>
    <source>
        <strain evidence="2">CYK-10</strain>
    </source>
</reference>
<name>A0AAE4YCY9_9RHOB</name>
<proteinExistence type="predicted"/>
<dbReference type="AlphaFoldDB" id="A0AAE4YCY9"/>
<evidence type="ECO:0000313" key="3">
    <source>
        <dbReference type="Proteomes" id="UP001193501"/>
    </source>
</evidence>
<sequence>MALARLDNFHSRLVLWLKIVLPLVALALLATLFLLGRKVQPEDAIPYATVDVEDRLREPRLTQPEYAGMTNDGAALTIKAAEARPGVAGSTDAGQAKALSALLEMPQGGTAAMMAGAGRLDAEGDRVVLTDGVSLTTSTGYRLTMPGVTVGLTQTDVTSQGAVLASGPLGRIEAGGMHLGQDAAGGYILDFTQGVRLIYLPPKGN</sequence>
<protein>
    <recommendedName>
        <fullName evidence="4">Lipopolysaccharide export system protein LptC</fullName>
    </recommendedName>
</protein>
<dbReference type="RefSeq" id="WP_168774150.1">
    <property type="nucleotide sequence ID" value="NZ_JAABNR010000005.1"/>
</dbReference>
<keyword evidence="3" id="KW-1185">Reference proteome</keyword>
<dbReference type="Proteomes" id="UP001193501">
    <property type="component" value="Unassembled WGS sequence"/>
</dbReference>
<comment type="caution">
    <text evidence="2">The sequence shown here is derived from an EMBL/GenBank/DDBJ whole genome shotgun (WGS) entry which is preliminary data.</text>
</comment>
<organism evidence="2 3">
    <name type="scientific">Stagnihabitans tardus</name>
    <dbReference type="NCBI Taxonomy" id="2699202"/>
    <lineage>
        <taxon>Bacteria</taxon>
        <taxon>Pseudomonadati</taxon>
        <taxon>Pseudomonadota</taxon>
        <taxon>Alphaproteobacteria</taxon>
        <taxon>Rhodobacterales</taxon>
        <taxon>Paracoccaceae</taxon>
        <taxon>Stagnihabitans</taxon>
    </lineage>
</organism>
<accession>A0AAE4YCY9</accession>
<evidence type="ECO:0000313" key="2">
    <source>
        <dbReference type="EMBL" id="NBZ87345.1"/>
    </source>
</evidence>
<gene>
    <name evidence="2" type="ORF">GV832_07090</name>
</gene>
<keyword evidence="1" id="KW-1133">Transmembrane helix</keyword>
<evidence type="ECO:0008006" key="4">
    <source>
        <dbReference type="Google" id="ProtNLM"/>
    </source>
</evidence>
<dbReference type="EMBL" id="JAABNR010000005">
    <property type="protein sequence ID" value="NBZ87345.1"/>
    <property type="molecule type" value="Genomic_DNA"/>
</dbReference>
<keyword evidence="1" id="KW-0812">Transmembrane</keyword>
<evidence type="ECO:0000256" key="1">
    <source>
        <dbReference type="SAM" id="Phobius"/>
    </source>
</evidence>